<evidence type="ECO:0000256" key="9">
    <source>
        <dbReference type="ARBA" id="ARBA00023010"/>
    </source>
</evidence>
<dbReference type="GO" id="GO:0015031">
    <property type="term" value="P:protein transport"/>
    <property type="evidence" value="ECO:0007669"/>
    <property type="project" value="UniProtKB-KW"/>
</dbReference>
<dbReference type="OrthoDB" id="9811406at2"/>
<evidence type="ECO:0000256" key="6">
    <source>
        <dbReference type="ARBA" id="ARBA00022692"/>
    </source>
</evidence>
<keyword evidence="9" id="KW-0811">Translocation</keyword>
<proteinExistence type="inferred from homology"/>
<evidence type="ECO:0000256" key="4">
    <source>
        <dbReference type="ARBA" id="ARBA00022448"/>
    </source>
</evidence>
<organism evidence="12 13">
    <name type="scientific">Helicobacter enhydrae</name>
    <dbReference type="NCBI Taxonomy" id="222136"/>
    <lineage>
        <taxon>Bacteria</taxon>
        <taxon>Pseudomonadati</taxon>
        <taxon>Campylobacterota</taxon>
        <taxon>Epsilonproteobacteria</taxon>
        <taxon>Campylobacterales</taxon>
        <taxon>Helicobacteraceae</taxon>
        <taxon>Helicobacter</taxon>
    </lineage>
</organism>
<dbReference type="KEGG" id="het:BBW65_02665"/>
<keyword evidence="8 11" id="KW-1133">Transmembrane helix</keyword>
<keyword evidence="4" id="KW-0813">Transport</keyword>
<comment type="subcellular location">
    <subcellularLocation>
        <location evidence="1">Cell membrane</location>
        <topology evidence="1">Single-pass membrane protein</topology>
    </subcellularLocation>
</comment>
<keyword evidence="7" id="KW-0653">Protein transport</keyword>
<dbReference type="SMART" id="SM01323">
    <property type="entry name" value="YajC"/>
    <property type="match status" value="1"/>
</dbReference>
<dbReference type="STRING" id="222136.BBW65_02665"/>
<gene>
    <name evidence="12" type="ORF">BBW65_02665</name>
</gene>
<evidence type="ECO:0000256" key="8">
    <source>
        <dbReference type="ARBA" id="ARBA00022989"/>
    </source>
</evidence>
<evidence type="ECO:0000256" key="11">
    <source>
        <dbReference type="SAM" id="Phobius"/>
    </source>
</evidence>
<dbReference type="NCBIfam" id="TIGR00739">
    <property type="entry name" value="yajC"/>
    <property type="match status" value="1"/>
</dbReference>
<dbReference type="PANTHER" id="PTHR33909:SF1">
    <property type="entry name" value="SEC TRANSLOCON ACCESSORY COMPLEX SUBUNIT YAJC"/>
    <property type="match status" value="1"/>
</dbReference>
<evidence type="ECO:0000256" key="2">
    <source>
        <dbReference type="ARBA" id="ARBA00006742"/>
    </source>
</evidence>
<reference evidence="13" key="1">
    <citation type="submission" date="2016-07" db="EMBL/GenBank/DDBJ databases">
        <authorList>
            <person name="Florea S."/>
            <person name="Webb J.S."/>
            <person name="Jaromczyk J."/>
            <person name="Schardl C.L."/>
        </authorList>
    </citation>
    <scope>NUCLEOTIDE SEQUENCE [LARGE SCALE GENOMIC DNA]</scope>
    <source>
        <strain evidence="13">MIT 01-6242</strain>
    </source>
</reference>
<protein>
    <recommendedName>
        <fullName evidence="3">Sec translocon accessory complex subunit YajC</fullName>
    </recommendedName>
</protein>
<sequence>MEQSGLTNILGTILPFVAIFVIFYFLFIRPQKKQQQKHKEMLEALKVGDKVVTYGGVMGEVTKKEEGFFLVRSSESTIKIAKEYIAYKVEQ</sequence>
<comment type="similarity">
    <text evidence="2">Belongs to the YajC family.</text>
</comment>
<dbReference type="PANTHER" id="PTHR33909">
    <property type="entry name" value="SEC TRANSLOCON ACCESSORY COMPLEX SUBUNIT YAJC"/>
    <property type="match status" value="1"/>
</dbReference>
<dbReference type="PRINTS" id="PR01853">
    <property type="entry name" value="YAJCTRNLCASE"/>
</dbReference>
<evidence type="ECO:0000256" key="10">
    <source>
        <dbReference type="ARBA" id="ARBA00023136"/>
    </source>
</evidence>
<dbReference type="InterPro" id="IPR003849">
    <property type="entry name" value="Preprotein_translocase_YajC"/>
</dbReference>
<keyword evidence="5" id="KW-1003">Cell membrane</keyword>
<dbReference type="RefSeq" id="WP_066339324.1">
    <property type="nucleotide sequence ID" value="NZ_CP016503.1"/>
</dbReference>
<dbReference type="GO" id="GO:0005886">
    <property type="term" value="C:plasma membrane"/>
    <property type="evidence" value="ECO:0007669"/>
    <property type="project" value="UniProtKB-SubCell"/>
</dbReference>
<accession>A0A1B1U4T7</accession>
<keyword evidence="10 11" id="KW-0472">Membrane</keyword>
<evidence type="ECO:0000256" key="7">
    <source>
        <dbReference type="ARBA" id="ARBA00022927"/>
    </source>
</evidence>
<evidence type="ECO:0000256" key="5">
    <source>
        <dbReference type="ARBA" id="ARBA00022475"/>
    </source>
</evidence>
<keyword evidence="6 11" id="KW-0812">Transmembrane</keyword>
<evidence type="ECO:0000313" key="12">
    <source>
        <dbReference type="EMBL" id="ANV97770.1"/>
    </source>
</evidence>
<dbReference type="Pfam" id="PF02699">
    <property type="entry name" value="YajC"/>
    <property type="match status" value="1"/>
</dbReference>
<dbReference type="Proteomes" id="UP000092884">
    <property type="component" value="Chromosome"/>
</dbReference>
<feature type="transmembrane region" description="Helical" evidence="11">
    <location>
        <begin position="6"/>
        <end position="27"/>
    </location>
</feature>
<dbReference type="AlphaFoldDB" id="A0A1B1U4T7"/>
<keyword evidence="13" id="KW-1185">Reference proteome</keyword>
<evidence type="ECO:0000256" key="1">
    <source>
        <dbReference type="ARBA" id="ARBA00004162"/>
    </source>
</evidence>
<dbReference type="EMBL" id="CP016503">
    <property type="protein sequence ID" value="ANV97770.1"/>
    <property type="molecule type" value="Genomic_DNA"/>
</dbReference>
<evidence type="ECO:0000313" key="13">
    <source>
        <dbReference type="Proteomes" id="UP000092884"/>
    </source>
</evidence>
<name>A0A1B1U4T7_9HELI</name>
<evidence type="ECO:0000256" key="3">
    <source>
        <dbReference type="ARBA" id="ARBA00014962"/>
    </source>
</evidence>